<dbReference type="PANTHER" id="PTHR12190:SF1">
    <property type="entry name" value="DBIRD COMPLEX SUBUNIT ZNF326"/>
    <property type="match status" value="1"/>
</dbReference>
<dbReference type="GO" id="GO:0005634">
    <property type="term" value="C:nucleus"/>
    <property type="evidence" value="ECO:0007669"/>
    <property type="project" value="InterPro"/>
</dbReference>
<accession>A0A401PH28</accession>
<dbReference type="PANTHER" id="PTHR12190">
    <property type="entry name" value="A-KINASE ANCHOR PROTEIN AKAP 8"/>
    <property type="match status" value="1"/>
</dbReference>
<keyword evidence="3" id="KW-1185">Reference proteome</keyword>
<evidence type="ECO:0000313" key="3">
    <source>
        <dbReference type="Proteomes" id="UP000288216"/>
    </source>
</evidence>
<proteinExistence type="predicted"/>
<dbReference type="GO" id="GO:0032784">
    <property type="term" value="P:regulation of DNA-templated transcription elongation"/>
    <property type="evidence" value="ECO:0007669"/>
    <property type="project" value="TreeGrafter"/>
</dbReference>
<feature type="compositionally biased region" description="Polar residues" evidence="1">
    <location>
        <begin position="1"/>
        <end position="12"/>
    </location>
</feature>
<evidence type="ECO:0000313" key="2">
    <source>
        <dbReference type="EMBL" id="GCB72421.1"/>
    </source>
</evidence>
<sequence>MTKAQNTVTNVVQDRETKGEERTEDAYEWFDKNEGQKYTEKCGEDVWNAFTWPLCKTTEEQEIEVHLEMPDHKKTLKLIGKNIQFGKRAADFLHASKVKNKKIADRWQQQEQKEPAQKRMNDVWMGVDPDDQMKRVGVAQSAVQYSFPISLCATASEIE</sequence>
<gene>
    <name evidence="2" type="ORF">scyTo_0006296</name>
</gene>
<dbReference type="InterPro" id="IPR007071">
    <property type="entry name" value="AKAP95"/>
</dbReference>
<evidence type="ECO:0000256" key="1">
    <source>
        <dbReference type="SAM" id="MobiDB-lite"/>
    </source>
</evidence>
<feature type="compositionally biased region" description="Basic and acidic residues" evidence="1">
    <location>
        <begin position="13"/>
        <end position="23"/>
    </location>
</feature>
<dbReference type="Pfam" id="PF04988">
    <property type="entry name" value="AKAP95"/>
    <property type="match status" value="1"/>
</dbReference>
<feature type="region of interest" description="Disordered" evidence="1">
    <location>
        <begin position="1"/>
        <end position="23"/>
    </location>
</feature>
<dbReference type="GO" id="GO:0003677">
    <property type="term" value="F:DNA binding"/>
    <property type="evidence" value="ECO:0007669"/>
    <property type="project" value="InterPro"/>
</dbReference>
<organism evidence="2 3">
    <name type="scientific">Scyliorhinus torazame</name>
    <name type="common">Cloudy catshark</name>
    <name type="synonym">Catulus torazame</name>
    <dbReference type="NCBI Taxonomy" id="75743"/>
    <lineage>
        <taxon>Eukaryota</taxon>
        <taxon>Metazoa</taxon>
        <taxon>Chordata</taxon>
        <taxon>Craniata</taxon>
        <taxon>Vertebrata</taxon>
        <taxon>Chondrichthyes</taxon>
        <taxon>Elasmobranchii</taxon>
        <taxon>Galeomorphii</taxon>
        <taxon>Galeoidea</taxon>
        <taxon>Carcharhiniformes</taxon>
        <taxon>Scyliorhinidae</taxon>
        <taxon>Scyliorhinus</taxon>
    </lineage>
</organism>
<reference evidence="2 3" key="1">
    <citation type="journal article" date="2018" name="Nat. Ecol. Evol.">
        <title>Shark genomes provide insights into elasmobranch evolution and the origin of vertebrates.</title>
        <authorList>
            <person name="Hara Y"/>
            <person name="Yamaguchi K"/>
            <person name="Onimaru K"/>
            <person name="Kadota M"/>
            <person name="Koyanagi M"/>
            <person name="Keeley SD"/>
            <person name="Tatsumi K"/>
            <person name="Tanaka K"/>
            <person name="Motone F"/>
            <person name="Kageyama Y"/>
            <person name="Nozu R"/>
            <person name="Adachi N"/>
            <person name="Nishimura O"/>
            <person name="Nakagawa R"/>
            <person name="Tanegashima C"/>
            <person name="Kiyatake I"/>
            <person name="Matsumoto R"/>
            <person name="Murakumo K"/>
            <person name="Nishida K"/>
            <person name="Terakita A"/>
            <person name="Kuratani S"/>
            <person name="Sato K"/>
            <person name="Hyodo S Kuraku.S."/>
        </authorList>
    </citation>
    <scope>NUCLEOTIDE SEQUENCE [LARGE SCALE GENOMIC DNA]</scope>
</reference>
<comment type="caution">
    <text evidence="2">The sequence shown here is derived from an EMBL/GenBank/DDBJ whole genome shotgun (WGS) entry which is preliminary data.</text>
</comment>
<name>A0A401PH28_SCYTO</name>
<dbReference type="AlphaFoldDB" id="A0A401PH28"/>
<protein>
    <submittedName>
        <fullName evidence="2">Uncharacterized protein</fullName>
    </submittedName>
</protein>
<dbReference type="EMBL" id="BFAA01002099">
    <property type="protein sequence ID" value="GCB72421.1"/>
    <property type="molecule type" value="Genomic_DNA"/>
</dbReference>
<dbReference type="Proteomes" id="UP000288216">
    <property type="component" value="Unassembled WGS sequence"/>
</dbReference>
<dbReference type="GO" id="GO:0044609">
    <property type="term" value="C:DBIRD complex"/>
    <property type="evidence" value="ECO:0007669"/>
    <property type="project" value="TreeGrafter"/>
</dbReference>